<proteinExistence type="predicted"/>
<evidence type="ECO:0000256" key="1">
    <source>
        <dbReference type="SAM" id="Phobius"/>
    </source>
</evidence>
<evidence type="ECO:0000313" key="3">
    <source>
        <dbReference type="WBParaSite" id="SSTP_0000205800.1"/>
    </source>
</evidence>
<evidence type="ECO:0000313" key="4">
    <source>
        <dbReference type="WBParaSite" id="TCONS_00010836.p1"/>
    </source>
</evidence>
<keyword evidence="1" id="KW-1133">Transmembrane helix</keyword>
<organism evidence="3">
    <name type="scientific">Strongyloides stercoralis</name>
    <name type="common">Threadworm</name>
    <dbReference type="NCBI Taxonomy" id="6248"/>
    <lineage>
        <taxon>Eukaryota</taxon>
        <taxon>Metazoa</taxon>
        <taxon>Ecdysozoa</taxon>
        <taxon>Nematoda</taxon>
        <taxon>Chromadorea</taxon>
        <taxon>Rhabditida</taxon>
        <taxon>Tylenchina</taxon>
        <taxon>Panagrolaimomorpha</taxon>
        <taxon>Strongyloidoidea</taxon>
        <taxon>Strongyloididae</taxon>
        <taxon>Strongyloides</taxon>
    </lineage>
</organism>
<dbReference type="WBParaSite" id="TCONS_00010836.p1">
    <property type="protein sequence ID" value="TCONS_00010836.p1"/>
    <property type="gene ID" value="XLOC_004558"/>
</dbReference>
<dbReference type="WBParaSite" id="SSTP_0000205800.1">
    <property type="protein sequence ID" value="SSTP_0000205800.1"/>
    <property type="gene ID" value="SSTP_0000205800"/>
</dbReference>
<name>A0A0K0DXU3_STRER</name>
<reference evidence="3" key="1">
    <citation type="submission" date="2015-08" db="UniProtKB">
        <authorList>
            <consortium name="WormBaseParasite"/>
        </authorList>
    </citation>
    <scope>IDENTIFICATION</scope>
</reference>
<sequence>MFYQESGFIDQIFTFYVKLFIKSYQFWLKCCEEDNENIFKKVHTAIEKGEKIIDETVTAIEDDIKDVVGSVFEKESRTQIVFQKNFGFLISTYKFNIILLLLICFATIYFYKKIYTKIGEKNNDNTQYHKSILSETDSIQIHRKNKNDYKNNEDLTTKIKEIVHKLAGTDSATAHITPKLTPEVRKFEPNNSNIDNQRKSLNTSSICSALETSKTEFLEPFAPILPTKNLSNPLKEAIIKKKVSLKNDNKSNKNKLEEIPNSFDEFFNDFDKNVQENEVSKNKENKDLNDLKHQHEMFFNELEKPKFNDAINKQSTNVPESNSSNANKLLMLPTNNNLSNENKKTSFKDEGSNFPTLNILENNNEISKKQELKEGEFLLDKTQPSEDITYIEDVTSSNTDDFPSKSSSLSSTIDFKRGPKNSTFEALIKNVSFN</sequence>
<keyword evidence="1" id="KW-0812">Transmembrane</keyword>
<keyword evidence="2" id="KW-1185">Reference proteome</keyword>
<accession>A0A0K0DXU3</accession>
<keyword evidence="1" id="KW-0472">Membrane</keyword>
<feature type="transmembrane region" description="Helical" evidence="1">
    <location>
        <begin position="93"/>
        <end position="111"/>
    </location>
</feature>
<protein>
    <submittedName>
        <fullName evidence="4">Reticulon domain-containing protein</fullName>
    </submittedName>
    <submittedName>
        <fullName evidence="3">SH3 domain-containing protein</fullName>
    </submittedName>
</protein>
<evidence type="ECO:0000313" key="2">
    <source>
        <dbReference type="Proteomes" id="UP000035681"/>
    </source>
</evidence>
<dbReference type="AlphaFoldDB" id="A0A0K0DXU3"/>
<dbReference type="Proteomes" id="UP000035681">
    <property type="component" value="Unplaced"/>
</dbReference>